<evidence type="ECO:0000313" key="2">
    <source>
        <dbReference type="EMBL" id="RKN78163.1"/>
    </source>
</evidence>
<feature type="region of interest" description="Disordered" evidence="1">
    <location>
        <begin position="1"/>
        <end position="30"/>
    </location>
</feature>
<evidence type="ECO:0000313" key="3">
    <source>
        <dbReference type="Proteomes" id="UP000276603"/>
    </source>
</evidence>
<reference evidence="2 3" key="1">
    <citation type="submission" date="2018-10" db="EMBL/GenBank/DDBJ databases">
        <title>Ulvibacterium marinum gen. nov., sp. nov., a novel marine bacterium of the family Flavobacteriaceae, isolated from a culture of the green alga Ulva prolifera.</title>
        <authorList>
            <person name="Zhang Z."/>
        </authorList>
    </citation>
    <scope>NUCLEOTIDE SEQUENCE [LARGE SCALE GENOMIC DNA]</scope>
    <source>
        <strain evidence="2 3">CCMM003</strain>
    </source>
</reference>
<proteinExistence type="predicted"/>
<comment type="caution">
    <text evidence="2">The sequence shown here is derived from an EMBL/GenBank/DDBJ whole genome shotgun (WGS) entry which is preliminary data.</text>
</comment>
<evidence type="ECO:0000256" key="1">
    <source>
        <dbReference type="SAM" id="MobiDB-lite"/>
    </source>
</evidence>
<dbReference type="AlphaFoldDB" id="A0A3B0BXF9"/>
<keyword evidence="3" id="KW-1185">Reference proteome</keyword>
<dbReference type="Proteomes" id="UP000276603">
    <property type="component" value="Unassembled WGS sequence"/>
</dbReference>
<dbReference type="OrthoDB" id="9797506at2"/>
<organism evidence="2 3">
    <name type="scientific">Ulvibacterium marinum</name>
    <dbReference type="NCBI Taxonomy" id="2419782"/>
    <lineage>
        <taxon>Bacteria</taxon>
        <taxon>Pseudomonadati</taxon>
        <taxon>Bacteroidota</taxon>
        <taxon>Flavobacteriia</taxon>
        <taxon>Flavobacteriales</taxon>
        <taxon>Flavobacteriaceae</taxon>
        <taxon>Ulvibacterium</taxon>
    </lineage>
</organism>
<feature type="compositionally biased region" description="Acidic residues" evidence="1">
    <location>
        <begin position="8"/>
        <end position="22"/>
    </location>
</feature>
<sequence>MNCSNDSTDTDDNTDTDDDTVETNDYSGTATVTQGRATTVIENLFDAGQRVSGVGTITAADDSEWTVPAEVNYTDDDFPFAPDLFNPYATQYNTASEALAAFDENNIIEIDANGEVVTGYIFADNYFELYINGTPVGKDAVPFTDFNSHIVKFRVSRPFTVAMMLVDWEENLGLGSEFNQGADYYAGDGGMVAVFKDASENTIAITGGDWKAQTFYTAPIKDLNCPTEDGTIRITSNCNTTSVNDGTSFYALHWELPDTWMEESFDDSDWPDATTYTNETIVVNNKESYTRFTDTFDDPENDAEFIWSTNVVLDNEVIVRYTVE</sequence>
<accession>A0A3B0BXF9</accession>
<name>A0A3B0BXF9_9FLAO</name>
<dbReference type="EMBL" id="RBCJ01000005">
    <property type="protein sequence ID" value="RKN78163.1"/>
    <property type="molecule type" value="Genomic_DNA"/>
</dbReference>
<gene>
    <name evidence="2" type="ORF">D7Z94_22250</name>
</gene>
<dbReference type="Gene3D" id="2.60.120.260">
    <property type="entry name" value="Galactose-binding domain-like"/>
    <property type="match status" value="1"/>
</dbReference>
<protein>
    <submittedName>
        <fullName evidence="2">Uncharacterized protein</fullName>
    </submittedName>
</protein>